<reference evidence="1" key="1">
    <citation type="submission" date="2023-11" db="EMBL/GenBank/DDBJ databases">
        <title>Genome assemblies of two species of porcelain crab, Petrolisthes cinctipes and Petrolisthes manimaculis (Anomura: Porcellanidae).</title>
        <authorList>
            <person name="Angst P."/>
        </authorList>
    </citation>
    <scope>NUCLEOTIDE SEQUENCE</scope>
    <source>
        <strain evidence="1">PB745_02</strain>
        <tissue evidence="1">Gill</tissue>
    </source>
</reference>
<sequence>MDASERLQSFLAKLPLWKRRLEANIYANFPMLEEVLVKDRDESDKALPPSLKPELCKYLDTLKNSFNGYFCTGGLKVETWIRNPFPANIDCISDEDFAKDELIDLRTKEMLNK</sequence>
<dbReference type="Proteomes" id="UP001292094">
    <property type="component" value="Unassembled WGS sequence"/>
</dbReference>
<dbReference type="EMBL" id="JAWZYT010000787">
    <property type="protein sequence ID" value="KAK4318978.1"/>
    <property type="molecule type" value="Genomic_DNA"/>
</dbReference>
<evidence type="ECO:0000313" key="1">
    <source>
        <dbReference type="EMBL" id="KAK4318978.1"/>
    </source>
</evidence>
<keyword evidence="2" id="KW-1185">Reference proteome</keyword>
<gene>
    <name evidence="1" type="ORF">Pmani_010065</name>
</gene>
<protein>
    <submittedName>
        <fullName evidence="1">Uncharacterized protein</fullName>
    </submittedName>
</protein>
<organism evidence="1 2">
    <name type="scientific">Petrolisthes manimaculis</name>
    <dbReference type="NCBI Taxonomy" id="1843537"/>
    <lineage>
        <taxon>Eukaryota</taxon>
        <taxon>Metazoa</taxon>
        <taxon>Ecdysozoa</taxon>
        <taxon>Arthropoda</taxon>
        <taxon>Crustacea</taxon>
        <taxon>Multicrustacea</taxon>
        <taxon>Malacostraca</taxon>
        <taxon>Eumalacostraca</taxon>
        <taxon>Eucarida</taxon>
        <taxon>Decapoda</taxon>
        <taxon>Pleocyemata</taxon>
        <taxon>Anomura</taxon>
        <taxon>Galatheoidea</taxon>
        <taxon>Porcellanidae</taxon>
        <taxon>Petrolisthes</taxon>
    </lineage>
</organism>
<name>A0AAE1UCB5_9EUCA</name>
<dbReference type="AlphaFoldDB" id="A0AAE1UCB5"/>
<comment type="caution">
    <text evidence="1">The sequence shown here is derived from an EMBL/GenBank/DDBJ whole genome shotgun (WGS) entry which is preliminary data.</text>
</comment>
<evidence type="ECO:0000313" key="2">
    <source>
        <dbReference type="Proteomes" id="UP001292094"/>
    </source>
</evidence>
<proteinExistence type="predicted"/>
<accession>A0AAE1UCB5</accession>